<accession>W7IDB4</accession>
<dbReference type="GO" id="GO:0005829">
    <property type="term" value="C:cytosol"/>
    <property type="evidence" value="ECO:0007669"/>
    <property type="project" value="TreeGrafter"/>
</dbReference>
<evidence type="ECO:0000313" key="5">
    <source>
        <dbReference type="EMBL" id="EWC46960.1"/>
    </source>
</evidence>
<evidence type="ECO:0000313" key="6">
    <source>
        <dbReference type="Proteomes" id="UP000024837"/>
    </source>
</evidence>
<feature type="domain" description="4'-phosphopantetheinyl transferase" evidence="3">
    <location>
        <begin position="182"/>
        <end position="234"/>
    </location>
</feature>
<dbReference type="SUPFAM" id="SSF56214">
    <property type="entry name" value="4'-phosphopantetheinyl transferase"/>
    <property type="match status" value="2"/>
</dbReference>
<dbReference type="InterPro" id="IPR037143">
    <property type="entry name" value="4-PPantetheinyl_Trfase_dom_sf"/>
</dbReference>
<dbReference type="InterPro" id="IPR050559">
    <property type="entry name" value="P-Pant_transferase_sf"/>
</dbReference>
<organism evidence="5 6">
    <name type="scientific">Drechslerella stenobrocha 248</name>
    <dbReference type="NCBI Taxonomy" id="1043628"/>
    <lineage>
        <taxon>Eukaryota</taxon>
        <taxon>Fungi</taxon>
        <taxon>Dikarya</taxon>
        <taxon>Ascomycota</taxon>
        <taxon>Pezizomycotina</taxon>
        <taxon>Orbiliomycetes</taxon>
        <taxon>Orbiliales</taxon>
        <taxon>Orbiliaceae</taxon>
        <taxon>Drechslerella</taxon>
    </lineage>
</organism>
<feature type="domain" description="4'-phosphopantetheinyl transferase N-terminal" evidence="4">
    <location>
        <begin position="15"/>
        <end position="123"/>
    </location>
</feature>
<sequence>MLTKWLLDVAPLWNTPEEFTATLHRLPPSTHAHVQSFHRLSDRKLALGSQLLQHLLVAHTRHIPFAAVRITRNHGGVSGARPVFLANNTTTTTTATTATSDDNTVEGLEYNVSHHGSVVAIATRGLPPSSADSHDEGSIGIDILLYDERPAHIPSHDGNTKHDDGGLSGVLAWAEGFATADVLTASELGFMRAEAAAGATADEIVRTLHLHWALKEAYVKAVGTGLVTDLKAVEGRLRGVRERLEGGGVQEVEVWIGKEGAKKKLEGWHLEVEVVRPSAGERYCVALAVRDGEGEESRRGEWRWLEYSNDVAKLIEGGGA</sequence>
<dbReference type="GO" id="GO:0000287">
    <property type="term" value="F:magnesium ion binding"/>
    <property type="evidence" value="ECO:0007669"/>
    <property type="project" value="InterPro"/>
</dbReference>
<evidence type="ECO:0000256" key="1">
    <source>
        <dbReference type="ARBA" id="ARBA00013172"/>
    </source>
</evidence>
<dbReference type="EC" id="2.7.8.7" evidence="1"/>
<dbReference type="GO" id="GO:0008897">
    <property type="term" value="F:holo-[acyl-carrier-protein] synthase activity"/>
    <property type="evidence" value="ECO:0007669"/>
    <property type="project" value="UniProtKB-EC"/>
</dbReference>
<dbReference type="HOGENOM" id="CLU_906058_0_0_1"/>
<name>W7IDB4_9PEZI</name>
<protein>
    <recommendedName>
        <fullName evidence="1">holo-[acyl-carrier-protein] synthase</fullName>
        <ecNumber evidence="1">2.7.8.7</ecNumber>
    </recommendedName>
</protein>
<dbReference type="PANTHER" id="PTHR12215:SF10">
    <property type="entry name" value="L-AMINOADIPATE-SEMIALDEHYDE DEHYDROGENASE-PHOSPHOPANTETHEINYL TRANSFERASE"/>
    <property type="match status" value="1"/>
</dbReference>
<dbReference type="PANTHER" id="PTHR12215">
    <property type="entry name" value="PHOSPHOPANTETHEINE TRANSFERASE"/>
    <property type="match status" value="1"/>
</dbReference>
<dbReference type="OrthoDB" id="26719at2759"/>
<evidence type="ECO:0000256" key="2">
    <source>
        <dbReference type="ARBA" id="ARBA00022679"/>
    </source>
</evidence>
<proteinExistence type="predicted"/>
<evidence type="ECO:0000259" key="3">
    <source>
        <dbReference type="Pfam" id="PF01648"/>
    </source>
</evidence>
<dbReference type="Proteomes" id="UP000024837">
    <property type="component" value="Unassembled WGS sequence"/>
</dbReference>
<dbReference type="GO" id="GO:0019878">
    <property type="term" value="P:lysine biosynthetic process via aminoadipic acid"/>
    <property type="evidence" value="ECO:0007669"/>
    <property type="project" value="TreeGrafter"/>
</dbReference>
<dbReference type="InterPro" id="IPR055066">
    <property type="entry name" value="AASDHPPT_N"/>
</dbReference>
<keyword evidence="2" id="KW-0808">Transferase</keyword>
<gene>
    <name evidence="5" type="ORF">DRE_03722</name>
</gene>
<keyword evidence="6" id="KW-1185">Reference proteome</keyword>
<dbReference type="Pfam" id="PF22624">
    <property type="entry name" value="AASDHPPT_N"/>
    <property type="match status" value="1"/>
</dbReference>
<dbReference type="Pfam" id="PF01648">
    <property type="entry name" value="ACPS"/>
    <property type="match status" value="1"/>
</dbReference>
<dbReference type="InterPro" id="IPR008278">
    <property type="entry name" value="4-PPantetheinyl_Trfase_dom"/>
</dbReference>
<reference evidence="5 6" key="1">
    <citation type="submission" date="2013-05" db="EMBL/GenBank/DDBJ databases">
        <title>Drechslerella stenobrocha genome reveals carnivorous origination and mechanical trapping mechanism of predatory fungi.</title>
        <authorList>
            <person name="Liu X."/>
            <person name="Zhang W."/>
            <person name="Liu K."/>
        </authorList>
    </citation>
    <scope>NUCLEOTIDE SEQUENCE [LARGE SCALE GENOMIC DNA]</scope>
    <source>
        <strain evidence="5 6">248</strain>
    </source>
</reference>
<dbReference type="AlphaFoldDB" id="W7IDB4"/>
<dbReference type="EMBL" id="KI966413">
    <property type="protein sequence ID" value="EWC46960.1"/>
    <property type="molecule type" value="Genomic_DNA"/>
</dbReference>
<evidence type="ECO:0000259" key="4">
    <source>
        <dbReference type="Pfam" id="PF22624"/>
    </source>
</evidence>
<dbReference type="Gene3D" id="3.90.470.20">
    <property type="entry name" value="4'-phosphopantetheinyl transferase domain"/>
    <property type="match status" value="2"/>
</dbReference>